<evidence type="ECO:0000256" key="1">
    <source>
        <dbReference type="SAM" id="Phobius"/>
    </source>
</evidence>
<feature type="transmembrane region" description="Helical" evidence="1">
    <location>
        <begin position="128"/>
        <end position="145"/>
    </location>
</feature>
<gene>
    <name evidence="2" type="ORF">EV662_102366</name>
</gene>
<evidence type="ECO:0000313" key="3">
    <source>
        <dbReference type="Proteomes" id="UP000294835"/>
    </source>
</evidence>
<name>A0A4R2Q3M4_9RHOB</name>
<keyword evidence="1" id="KW-0812">Transmembrane</keyword>
<evidence type="ECO:0000313" key="2">
    <source>
        <dbReference type="EMBL" id="TCP43170.1"/>
    </source>
</evidence>
<sequence length="189" mass="19965">MRILIGVWLLQALTIGPLWLVLNGRDPALVGLGIATALGAGLLAALWIGTLLRDQRRLTEARQSERLAAAKARFQATLAKHKTEDAARLSALTRKMGQGRTRLLKVGLVTGASLGLGVALFFAQVFTAGLIVTALAAGGVAGYGARGYLSRPARGAEVDATPLIDAEEPAAKTRRLARPRLRRIGAVRT</sequence>
<comment type="caution">
    <text evidence="2">The sequence shown here is derived from an EMBL/GenBank/DDBJ whole genome shotgun (WGS) entry which is preliminary data.</text>
</comment>
<dbReference type="Proteomes" id="UP000294835">
    <property type="component" value="Unassembled WGS sequence"/>
</dbReference>
<feature type="transmembrane region" description="Helical" evidence="1">
    <location>
        <begin position="30"/>
        <end position="52"/>
    </location>
</feature>
<dbReference type="RefSeq" id="WP_132461018.1">
    <property type="nucleotide sequence ID" value="NZ_SLXP01000002.1"/>
</dbReference>
<proteinExistence type="predicted"/>
<reference evidence="2 3" key="1">
    <citation type="submission" date="2019-03" db="EMBL/GenBank/DDBJ databases">
        <title>Genomic Encyclopedia of Type Strains, Phase IV (KMG-IV): sequencing the most valuable type-strain genomes for metagenomic binning, comparative biology and taxonomic classification.</title>
        <authorList>
            <person name="Goeker M."/>
        </authorList>
    </citation>
    <scope>NUCLEOTIDE SEQUENCE [LARGE SCALE GENOMIC DNA]</scope>
    <source>
        <strain evidence="2 3">DSM 18063</strain>
    </source>
</reference>
<accession>A0A4R2Q3M4</accession>
<keyword evidence="3" id="KW-1185">Reference proteome</keyword>
<keyword evidence="1" id="KW-1133">Transmembrane helix</keyword>
<dbReference type="AlphaFoldDB" id="A0A4R2Q3M4"/>
<dbReference type="OrthoDB" id="9861517at2"/>
<feature type="transmembrane region" description="Helical" evidence="1">
    <location>
        <begin position="103"/>
        <end position="122"/>
    </location>
</feature>
<organism evidence="2 3">
    <name type="scientific">Rhodovulum marinum</name>
    <dbReference type="NCBI Taxonomy" id="320662"/>
    <lineage>
        <taxon>Bacteria</taxon>
        <taxon>Pseudomonadati</taxon>
        <taxon>Pseudomonadota</taxon>
        <taxon>Alphaproteobacteria</taxon>
        <taxon>Rhodobacterales</taxon>
        <taxon>Paracoccaceae</taxon>
        <taxon>Rhodovulum</taxon>
    </lineage>
</organism>
<keyword evidence="1" id="KW-0472">Membrane</keyword>
<dbReference type="EMBL" id="SLXP01000002">
    <property type="protein sequence ID" value="TCP43170.1"/>
    <property type="molecule type" value="Genomic_DNA"/>
</dbReference>
<protein>
    <submittedName>
        <fullName evidence="2">Uncharacterized protein</fullName>
    </submittedName>
</protein>